<gene>
    <name evidence="7" type="primary">gabD</name>
    <name evidence="7" type="ORF">GCM10010979_00850</name>
</gene>
<evidence type="ECO:0000256" key="1">
    <source>
        <dbReference type="ARBA" id="ARBA00009986"/>
    </source>
</evidence>
<feature type="transmembrane region" description="Helical" evidence="5">
    <location>
        <begin position="496"/>
        <end position="513"/>
    </location>
</feature>
<keyword evidence="5" id="KW-1133">Transmembrane helix</keyword>
<comment type="caution">
    <text evidence="7">The sequence shown here is derived from an EMBL/GenBank/DDBJ whole genome shotgun (WGS) entry which is preliminary data.</text>
</comment>
<evidence type="ECO:0000313" key="7">
    <source>
        <dbReference type="EMBL" id="GGA89986.1"/>
    </source>
</evidence>
<dbReference type="Gene3D" id="3.40.605.10">
    <property type="entry name" value="Aldehyde Dehydrogenase, Chain A, domain 1"/>
    <property type="match status" value="1"/>
</dbReference>
<evidence type="ECO:0000256" key="5">
    <source>
        <dbReference type="SAM" id="Phobius"/>
    </source>
</evidence>
<keyword evidence="5" id="KW-0472">Membrane</keyword>
<keyword evidence="5" id="KW-0812">Transmembrane</keyword>
<dbReference type="AlphaFoldDB" id="A0A916SAS9"/>
<dbReference type="PANTHER" id="PTHR11699">
    <property type="entry name" value="ALDEHYDE DEHYDROGENASE-RELATED"/>
    <property type="match status" value="1"/>
</dbReference>
<comment type="similarity">
    <text evidence="1 4">Belongs to the aldehyde dehydrogenase family.</text>
</comment>
<dbReference type="EMBL" id="BMGB01000001">
    <property type="protein sequence ID" value="GGA89986.1"/>
    <property type="molecule type" value="Genomic_DNA"/>
</dbReference>
<dbReference type="FunFam" id="3.40.309.10:FF:000009">
    <property type="entry name" value="Aldehyde dehydrogenase A"/>
    <property type="match status" value="1"/>
</dbReference>
<dbReference type="InterPro" id="IPR016163">
    <property type="entry name" value="Ald_DH_C"/>
</dbReference>
<reference evidence="7" key="1">
    <citation type="journal article" date="2014" name="Int. J. Syst. Evol. Microbiol.">
        <title>Complete genome sequence of Corynebacterium casei LMG S-19264T (=DSM 44701T), isolated from a smear-ripened cheese.</title>
        <authorList>
            <consortium name="US DOE Joint Genome Institute (JGI-PGF)"/>
            <person name="Walter F."/>
            <person name="Albersmeier A."/>
            <person name="Kalinowski J."/>
            <person name="Ruckert C."/>
        </authorList>
    </citation>
    <scope>NUCLEOTIDE SEQUENCE</scope>
    <source>
        <strain evidence="7">CGMCC 1.12813</strain>
    </source>
</reference>
<dbReference type="InterPro" id="IPR016162">
    <property type="entry name" value="Ald_DH_N"/>
</dbReference>
<reference evidence="7" key="2">
    <citation type="submission" date="2020-09" db="EMBL/GenBank/DDBJ databases">
        <authorList>
            <person name="Sun Q."/>
            <person name="Zhou Y."/>
        </authorList>
    </citation>
    <scope>NUCLEOTIDE SEQUENCE</scope>
    <source>
        <strain evidence="7">CGMCC 1.12813</strain>
    </source>
</reference>
<sequence>MPATALNRTLVAELVSDLSFTGTTSTPVIAPFTGEVSHEVPISTAHDVAAAAAAGRVAQHAWLAAGPAHRRAVLLRAHDLLLRNSEELMNTLQSETGKTRGQAFEEVFSGASVTRYYAVSAHSVLASSRRRSGIPFVVSTRVSYRPKGMVGVITPWNYPLSLSLMDVIPALAAGNGVVQKADNQGALTILASRRAFIEAGVPAALWSVVAGDGAEIGNAVVDNADYVCFTGSTPTGTSVGVRAAGRLIGASLELGGKNPLIVLDDVDPAKAAADAVYACYSSMGQLCVSIERIYVQRHVADSFTRLFVERVAQLKQGADLAFSTDVGSLTSAAQLERVQAHVDDAVAKGAMLLTGGRARPDLGPFFFEPTVLADVTDDMLCATEETFGPVVAIHVVQSEDEAVAAANASEFGLNASVFAGSVSRARRVAERLDAGSVNINEGYRATFSSIDAPMGGMKQSGLGRRNGPEGLLRFVEARTVAASTGLFTLPRSGREFAASAGLMVGVLVLLKALRRR</sequence>
<organism evidence="7 8">
    <name type="scientific">Conyzicola nivalis</name>
    <dbReference type="NCBI Taxonomy" id="1477021"/>
    <lineage>
        <taxon>Bacteria</taxon>
        <taxon>Bacillati</taxon>
        <taxon>Actinomycetota</taxon>
        <taxon>Actinomycetes</taxon>
        <taxon>Micrococcales</taxon>
        <taxon>Microbacteriaceae</taxon>
        <taxon>Conyzicola</taxon>
    </lineage>
</organism>
<feature type="domain" description="Aldehyde dehydrogenase" evidence="6">
    <location>
        <begin position="25"/>
        <end position="480"/>
    </location>
</feature>
<name>A0A916SAS9_9MICO</name>
<feature type="active site" evidence="3">
    <location>
        <position position="253"/>
    </location>
</feature>
<dbReference type="Pfam" id="PF00171">
    <property type="entry name" value="Aldedh"/>
    <property type="match status" value="1"/>
</dbReference>
<keyword evidence="2 4" id="KW-0560">Oxidoreductase</keyword>
<keyword evidence="8" id="KW-1185">Reference proteome</keyword>
<dbReference type="Gene3D" id="3.40.309.10">
    <property type="entry name" value="Aldehyde Dehydrogenase, Chain A, domain 2"/>
    <property type="match status" value="1"/>
</dbReference>
<accession>A0A916SAS9</accession>
<dbReference type="Proteomes" id="UP000606922">
    <property type="component" value="Unassembled WGS sequence"/>
</dbReference>
<evidence type="ECO:0000256" key="4">
    <source>
        <dbReference type="RuleBase" id="RU003345"/>
    </source>
</evidence>
<dbReference type="InterPro" id="IPR015590">
    <property type="entry name" value="Aldehyde_DH_dom"/>
</dbReference>
<dbReference type="SUPFAM" id="SSF53720">
    <property type="entry name" value="ALDH-like"/>
    <property type="match status" value="1"/>
</dbReference>
<dbReference type="RefSeq" id="WP_188508751.1">
    <property type="nucleotide sequence ID" value="NZ_BMGB01000001.1"/>
</dbReference>
<dbReference type="GO" id="GO:0016620">
    <property type="term" value="F:oxidoreductase activity, acting on the aldehyde or oxo group of donors, NAD or NADP as acceptor"/>
    <property type="evidence" value="ECO:0007669"/>
    <property type="project" value="InterPro"/>
</dbReference>
<evidence type="ECO:0000256" key="3">
    <source>
        <dbReference type="PROSITE-ProRule" id="PRU10007"/>
    </source>
</evidence>
<dbReference type="PROSITE" id="PS00687">
    <property type="entry name" value="ALDEHYDE_DEHYDR_GLU"/>
    <property type="match status" value="1"/>
</dbReference>
<dbReference type="InterPro" id="IPR016161">
    <property type="entry name" value="Ald_DH/histidinol_DH"/>
</dbReference>
<evidence type="ECO:0000313" key="8">
    <source>
        <dbReference type="Proteomes" id="UP000606922"/>
    </source>
</evidence>
<evidence type="ECO:0000256" key="2">
    <source>
        <dbReference type="ARBA" id="ARBA00023002"/>
    </source>
</evidence>
<proteinExistence type="inferred from homology"/>
<evidence type="ECO:0000259" key="6">
    <source>
        <dbReference type="Pfam" id="PF00171"/>
    </source>
</evidence>
<dbReference type="NCBIfam" id="NF006916">
    <property type="entry name" value="PRK09407.1"/>
    <property type="match status" value="1"/>
</dbReference>
<dbReference type="InterPro" id="IPR029510">
    <property type="entry name" value="Ald_DH_CS_GLU"/>
</dbReference>
<protein>
    <submittedName>
        <fullName evidence="7">Succinic semialdehyde dehydrogenase</fullName>
    </submittedName>
</protein>